<evidence type="ECO:0000313" key="8">
    <source>
        <dbReference type="Proteomes" id="UP000199662"/>
    </source>
</evidence>
<feature type="transmembrane region" description="Helical" evidence="5">
    <location>
        <begin position="17"/>
        <end position="39"/>
    </location>
</feature>
<evidence type="ECO:0000313" key="7">
    <source>
        <dbReference type="EMBL" id="SEI99020.1"/>
    </source>
</evidence>
<keyword evidence="3 5" id="KW-1133">Transmembrane helix</keyword>
<dbReference type="GO" id="GO:0005886">
    <property type="term" value="C:plasma membrane"/>
    <property type="evidence" value="ECO:0007669"/>
    <property type="project" value="UniProtKB-SubCell"/>
</dbReference>
<dbReference type="PROSITE" id="PS50928">
    <property type="entry name" value="ABC_TM1"/>
    <property type="match status" value="2"/>
</dbReference>
<feature type="transmembrane region" description="Helical" evidence="5">
    <location>
        <begin position="478"/>
        <end position="498"/>
    </location>
</feature>
<feature type="transmembrane region" description="Helical" evidence="5">
    <location>
        <begin position="510"/>
        <end position="533"/>
    </location>
</feature>
<protein>
    <submittedName>
        <fullName evidence="7">Iron(III) transport system permease protein</fullName>
    </submittedName>
</protein>
<feature type="domain" description="ABC transmembrane type-1" evidence="6">
    <location>
        <begin position="347"/>
        <end position="537"/>
    </location>
</feature>
<evidence type="ECO:0000259" key="6">
    <source>
        <dbReference type="PROSITE" id="PS50928"/>
    </source>
</evidence>
<dbReference type="EMBL" id="FNZK01000002">
    <property type="protein sequence ID" value="SEI99020.1"/>
    <property type="molecule type" value="Genomic_DNA"/>
</dbReference>
<dbReference type="SUPFAM" id="SSF161098">
    <property type="entry name" value="MetI-like"/>
    <property type="match status" value="2"/>
</dbReference>
<feature type="transmembrane region" description="Helical" evidence="5">
    <location>
        <begin position="70"/>
        <end position="90"/>
    </location>
</feature>
<feature type="domain" description="ABC transmembrane type-1" evidence="6">
    <location>
        <begin position="66"/>
        <end position="268"/>
    </location>
</feature>
<dbReference type="STRING" id="84035.SAMN05660742_102191"/>
<dbReference type="Proteomes" id="UP000199662">
    <property type="component" value="Unassembled WGS sequence"/>
</dbReference>
<keyword evidence="8" id="KW-1185">Reference proteome</keyword>
<accession>A0A1H6VEG7</accession>
<comment type="similarity">
    <text evidence="5">Belongs to the binding-protein-dependent transport system permease family.</text>
</comment>
<feature type="transmembrane region" description="Helical" evidence="5">
    <location>
        <begin position="385"/>
        <end position="407"/>
    </location>
</feature>
<keyword evidence="5" id="KW-0813">Transport</keyword>
<comment type="subcellular location">
    <subcellularLocation>
        <location evidence="5">Cell membrane</location>
        <topology evidence="5">Multi-pass membrane protein</topology>
    </subcellularLocation>
    <subcellularLocation>
        <location evidence="1">Membrane</location>
        <topology evidence="1">Multi-pass membrane protein</topology>
    </subcellularLocation>
</comment>
<organism evidence="7 8">
    <name type="scientific">Propionispira arboris</name>
    <dbReference type="NCBI Taxonomy" id="84035"/>
    <lineage>
        <taxon>Bacteria</taxon>
        <taxon>Bacillati</taxon>
        <taxon>Bacillota</taxon>
        <taxon>Negativicutes</taxon>
        <taxon>Selenomonadales</taxon>
        <taxon>Selenomonadaceae</taxon>
        <taxon>Propionispira</taxon>
    </lineage>
</organism>
<reference evidence="7 8" key="1">
    <citation type="submission" date="2016-10" db="EMBL/GenBank/DDBJ databases">
        <authorList>
            <person name="de Groot N.N."/>
        </authorList>
    </citation>
    <scope>NUCLEOTIDE SEQUENCE [LARGE SCALE GENOMIC DNA]</scope>
    <source>
        <strain evidence="7 8">DSM 2179</strain>
    </source>
</reference>
<evidence type="ECO:0000256" key="3">
    <source>
        <dbReference type="ARBA" id="ARBA00022989"/>
    </source>
</evidence>
<evidence type="ECO:0000256" key="1">
    <source>
        <dbReference type="ARBA" id="ARBA00004141"/>
    </source>
</evidence>
<feature type="transmembrane region" description="Helical" evidence="5">
    <location>
        <begin position="413"/>
        <end position="435"/>
    </location>
</feature>
<sequence length="548" mass="61461">MICLKAAMLKQKLEIKFIYIVLTLFFGVFLCAPLLMLLLNSFKSGQNVGLANYITVIGDKDIFLAIQHSIYISALTAFIATSLAFVLAYAVNCTNIHKLLKLIIRIGILIPMLLPTITYGFAIIYSFGKQGLLTHFFGRELFSIYGFNGLLIGYVIYTLPAAFLLIHNSFGYVDKKYIIVSTLMGDNFFRNFINTILRPLIGTLGGAFVISFILSFTDFGIPASVGGTYGVIAGQLYQVMLGSIPNFNSGSAIAMLMLLPAIMGVWFLNYLEKFNFSYDKFTQTDLLKNRFRDICCAIISISTVLVIGMVFLVMFVTPFVNNFPYDMHFTTDFFRRTLFSTPILNVYENSLLIAILTAGLGTLLSYSAAIINARTSMNKRIKMSLDVFAMITNTVPGMVLGLSYLLLFNHSDLKGTFTIIVICNLVHFFTTPYLMAKNSLLKMNQAWEITGLLMGDTWLQTIMRVIVPNSTTTLVEMFCYYFINSMVTISAIIFLVTARTAVVTSKINELQHFASFNEIFVLSILIFATNLCMKTCSEFFNKKRSFTN</sequence>
<dbReference type="CDD" id="cd06261">
    <property type="entry name" value="TM_PBP2"/>
    <property type="match status" value="1"/>
</dbReference>
<proteinExistence type="inferred from homology"/>
<feature type="transmembrane region" description="Helical" evidence="5">
    <location>
        <begin position="145"/>
        <end position="166"/>
    </location>
</feature>
<feature type="transmembrane region" description="Helical" evidence="5">
    <location>
        <begin position="351"/>
        <end position="373"/>
    </location>
</feature>
<evidence type="ECO:0000256" key="4">
    <source>
        <dbReference type="ARBA" id="ARBA00023136"/>
    </source>
</evidence>
<dbReference type="GO" id="GO:0055085">
    <property type="term" value="P:transmembrane transport"/>
    <property type="evidence" value="ECO:0007669"/>
    <property type="project" value="InterPro"/>
</dbReference>
<dbReference type="AlphaFoldDB" id="A0A1H6VEG7"/>
<name>A0A1H6VEG7_9FIRM</name>
<dbReference type="PANTHER" id="PTHR43496">
    <property type="entry name" value="PROTEIN LPLB"/>
    <property type="match status" value="1"/>
</dbReference>
<evidence type="ECO:0000256" key="5">
    <source>
        <dbReference type="RuleBase" id="RU363032"/>
    </source>
</evidence>
<dbReference type="InterPro" id="IPR000515">
    <property type="entry name" value="MetI-like"/>
</dbReference>
<keyword evidence="4 5" id="KW-0472">Membrane</keyword>
<feature type="transmembrane region" description="Helical" evidence="5">
    <location>
        <begin position="196"/>
        <end position="216"/>
    </location>
</feature>
<feature type="transmembrane region" description="Helical" evidence="5">
    <location>
        <begin position="102"/>
        <end position="125"/>
    </location>
</feature>
<feature type="transmembrane region" description="Helical" evidence="5">
    <location>
        <begin position="291"/>
        <end position="316"/>
    </location>
</feature>
<dbReference type="PANTHER" id="PTHR43496:SF1">
    <property type="entry name" value="POLYGALACTURONAN_RHAMNOGALACTURONAN TRANSPORT SYSTEM PERMEASE PROTEIN YTEP"/>
    <property type="match status" value="1"/>
</dbReference>
<evidence type="ECO:0000256" key="2">
    <source>
        <dbReference type="ARBA" id="ARBA00022692"/>
    </source>
</evidence>
<dbReference type="Gene3D" id="1.10.3720.10">
    <property type="entry name" value="MetI-like"/>
    <property type="match status" value="2"/>
</dbReference>
<dbReference type="InterPro" id="IPR035906">
    <property type="entry name" value="MetI-like_sf"/>
</dbReference>
<feature type="transmembrane region" description="Helical" evidence="5">
    <location>
        <begin position="250"/>
        <end position="271"/>
    </location>
</feature>
<keyword evidence="2 5" id="KW-0812">Transmembrane</keyword>
<dbReference type="Pfam" id="PF00528">
    <property type="entry name" value="BPD_transp_1"/>
    <property type="match status" value="1"/>
</dbReference>
<gene>
    <name evidence="7" type="ORF">SAMN05660742_102191</name>
</gene>